<name>A0A934VEZ0_9BACT</name>
<dbReference type="PROSITE" id="PS50088">
    <property type="entry name" value="ANK_REPEAT"/>
    <property type="match status" value="6"/>
</dbReference>
<dbReference type="Gene3D" id="1.25.40.20">
    <property type="entry name" value="Ankyrin repeat-containing domain"/>
    <property type="match status" value="3"/>
</dbReference>
<evidence type="ECO:0000256" key="1">
    <source>
        <dbReference type="ARBA" id="ARBA00022737"/>
    </source>
</evidence>
<feature type="repeat" description="ANK" evidence="3">
    <location>
        <begin position="47"/>
        <end position="79"/>
    </location>
</feature>
<dbReference type="PANTHER" id="PTHR24180:SF45">
    <property type="entry name" value="POLY [ADP-RIBOSE] POLYMERASE TANKYRASE"/>
    <property type="match status" value="1"/>
</dbReference>
<dbReference type="EMBL" id="JAENII010000002">
    <property type="protein sequence ID" value="MBK1826025.1"/>
    <property type="molecule type" value="Genomic_DNA"/>
</dbReference>
<organism evidence="4 5">
    <name type="scientific">Haloferula rosea</name>
    <dbReference type="NCBI Taxonomy" id="490093"/>
    <lineage>
        <taxon>Bacteria</taxon>
        <taxon>Pseudomonadati</taxon>
        <taxon>Verrucomicrobiota</taxon>
        <taxon>Verrucomicrobiia</taxon>
        <taxon>Verrucomicrobiales</taxon>
        <taxon>Verrucomicrobiaceae</taxon>
        <taxon>Haloferula</taxon>
    </lineage>
</organism>
<dbReference type="Proteomes" id="UP000658278">
    <property type="component" value="Unassembled WGS sequence"/>
</dbReference>
<proteinExistence type="predicted"/>
<feature type="repeat" description="ANK" evidence="3">
    <location>
        <begin position="144"/>
        <end position="176"/>
    </location>
</feature>
<reference evidence="4" key="1">
    <citation type="submission" date="2021-01" db="EMBL/GenBank/DDBJ databases">
        <title>Modified the classification status of verrucomicrobia.</title>
        <authorList>
            <person name="Feng X."/>
        </authorList>
    </citation>
    <scope>NUCLEOTIDE SEQUENCE</scope>
    <source>
        <strain evidence="4">KCTC 22201</strain>
    </source>
</reference>
<keyword evidence="5" id="KW-1185">Reference proteome</keyword>
<evidence type="ECO:0000256" key="3">
    <source>
        <dbReference type="PROSITE-ProRule" id="PRU00023"/>
    </source>
</evidence>
<feature type="repeat" description="ANK" evidence="3">
    <location>
        <begin position="111"/>
        <end position="137"/>
    </location>
</feature>
<evidence type="ECO:0000313" key="5">
    <source>
        <dbReference type="Proteomes" id="UP000658278"/>
    </source>
</evidence>
<keyword evidence="2 3" id="KW-0040">ANK repeat</keyword>
<dbReference type="InterPro" id="IPR051637">
    <property type="entry name" value="Ank_repeat_dom-contain_49"/>
</dbReference>
<gene>
    <name evidence="4" type="ORF">JIN81_03275</name>
</gene>
<comment type="caution">
    <text evidence="4">The sequence shown here is derived from an EMBL/GenBank/DDBJ whole genome shotgun (WGS) entry which is preliminary data.</text>
</comment>
<dbReference type="PANTHER" id="PTHR24180">
    <property type="entry name" value="CYCLIN-DEPENDENT KINASE INHIBITOR 2C-RELATED"/>
    <property type="match status" value="1"/>
</dbReference>
<dbReference type="Pfam" id="PF12796">
    <property type="entry name" value="Ank_2"/>
    <property type="match status" value="1"/>
</dbReference>
<feature type="repeat" description="ANK" evidence="3">
    <location>
        <begin position="187"/>
        <end position="219"/>
    </location>
</feature>
<dbReference type="AlphaFoldDB" id="A0A934VEZ0"/>
<protein>
    <submittedName>
        <fullName evidence="4">Ankyrin repeat domain-containing protein</fullName>
    </submittedName>
</protein>
<accession>A0A934VEZ0</accession>
<feature type="repeat" description="ANK" evidence="3">
    <location>
        <begin position="284"/>
        <end position="316"/>
    </location>
</feature>
<dbReference type="SUPFAM" id="SSF48403">
    <property type="entry name" value="Ankyrin repeat"/>
    <property type="match status" value="1"/>
</dbReference>
<dbReference type="Pfam" id="PF13637">
    <property type="entry name" value="Ank_4"/>
    <property type="match status" value="1"/>
</dbReference>
<dbReference type="InterPro" id="IPR036770">
    <property type="entry name" value="Ankyrin_rpt-contain_sf"/>
</dbReference>
<dbReference type="Pfam" id="PF00023">
    <property type="entry name" value="Ank"/>
    <property type="match status" value="3"/>
</dbReference>
<dbReference type="InterPro" id="IPR002110">
    <property type="entry name" value="Ankyrin_rpt"/>
</dbReference>
<dbReference type="SMART" id="SM00248">
    <property type="entry name" value="ANK"/>
    <property type="match status" value="10"/>
</dbReference>
<dbReference type="PROSITE" id="PS50297">
    <property type="entry name" value="ANK_REP_REGION"/>
    <property type="match status" value="5"/>
</dbReference>
<feature type="repeat" description="ANK" evidence="3">
    <location>
        <begin position="363"/>
        <end position="395"/>
    </location>
</feature>
<evidence type="ECO:0000256" key="2">
    <source>
        <dbReference type="ARBA" id="ARBA00023043"/>
    </source>
</evidence>
<evidence type="ECO:0000313" key="4">
    <source>
        <dbReference type="EMBL" id="MBK1826025.1"/>
    </source>
</evidence>
<dbReference type="RefSeq" id="WP_200276302.1">
    <property type="nucleotide sequence ID" value="NZ_JAENII010000002.1"/>
</dbReference>
<sequence>MKLACLSLALVLPSPGTPLLEAIRKGDRKSLETLIASGESPSKPNRYGVTPLGVACANGDSEMTGLLLKQGAEPSPSAGDPLLIIASKTGSTECIQLLLEHDCDPNESGAGRQTPLMWASSQGHVEVVDQLLKAGADPKRQLASGFDALFFAVRAGRNEVVARLLEEDLDINDARKPKNAHRKAIRPGTSALLLAIENGHFELALDLVKRGADPNDIRSGFTPLHAISWVRKTVRGDSAEGIPIPRGSGHVMSLELVEKLAELGADPNARASRGNGGGGNLKTKGATPFFMACWTGDLPLMKALLKAGADPTLGNADGSSPLLAACGLGVPAPGEEPSSEDDAIAAASLLLELGADINEIDKRGETVMHCAAYKSSPGLIRFLDKNGADISHWNRKNKSGWTPLLIAQGFRPGNFRPIGYTIDALSEVMKAHGVTPPPSPPAPGP</sequence>
<keyword evidence="1" id="KW-0677">Repeat</keyword>